<dbReference type="Proteomes" id="UP000578030">
    <property type="component" value="Unassembled WGS sequence"/>
</dbReference>
<comment type="caution">
    <text evidence="2">The sequence shown here is derived from an EMBL/GenBank/DDBJ whole genome shotgun (WGS) entry which is preliminary data.</text>
</comment>
<protein>
    <submittedName>
        <fullName evidence="2">Uncharacterized protein</fullName>
    </submittedName>
</protein>
<dbReference type="RefSeq" id="WP_182952996.1">
    <property type="nucleotide sequence ID" value="NZ_JABEQM010000001.1"/>
</dbReference>
<feature type="compositionally biased region" description="Polar residues" evidence="1">
    <location>
        <begin position="1"/>
        <end position="12"/>
    </location>
</feature>
<dbReference type="AlphaFoldDB" id="A0A7W4K4B2"/>
<keyword evidence="3" id="KW-1185">Reference proteome</keyword>
<gene>
    <name evidence="2" type="ORF">HLH28_00200</name>
</gene>
<sequence length="60" mass="6809">MMAQLTKTTQPAPQAPARRTRLPPAMSETIRAIHARHRQGLRSHARTKVSEARVMRKAHD</sequence>
<evidence type="ECO:0000313" key="2">
    <source>
        <dbReference type="EMBL" id="MBB2200013.1"/>
    </source>
</evidence>
<proteinExistence type="predicted"/>
<dbReference type="EMBL" id="JABEQM010000001">
    <property type="protein sequence ID" value="MBB2200013.1"/>
    <property type="molecule type" value="Genomic_DNA"/>
</dbReference>
<reference evidence="2 3" key="1">
    <citation type="submission" date="2020-04" db="EMBL/GenBank/DDBJ databases">
        <title>Description of novel Gluconacetobacter.</title>
        <authorList>
            <person name="Sombolestani A."/>
        </authorList>
    </citation>
    <scope>NUCLEOTIDE SEQUENCE [LARGE SCALE GENOMIC DNA]</scope>
    <source>
        <strain evidence="2 3">LMG 27802</strain>
    </source>
</reference>
<feature type="region of interest" description="Disordered" evidence="1">
    <location>
        <begin position="1"/>
        <end position="60"/>
    </location>
</feature>
<evidence type="ECO:0000256" key="1">
    <source>
        <dbReference type="SAM" id="MobiDB-lite"/>
    </source>
</evidence>
<organism evidence="2 3">
    <name type="scientific">Gluconacetobacter tumulisoli</name>
    <dbReference type="NCBI Taxonomy" id="1286189"/>
    <lineage>
        <taxon>Bacteria</taxon>
        <taxon>Pseudomonadati</taxon>
        <taxon>Pseudomonadota</taxon>
        <taxon>Alphaproteobacteria</taxon>
        <taxon>Acetobacterales</taxon>
        <taxon>Acetobacteraceae</taxon>
        <taxon>Gluconacetobacter</taxon>
    </lineage>
</organism>
<name>A0A7W4K4B2_9PROT</name>
<accession>A0A7W4K4B2</accession>
<evidence type="ECO:0000313" key="3">
    <source>
        <dbReference type="Proteomes" id="UP000578030"/>
    </source>
</evidence>
<feature type="compositionally biased region" description="Basic residues" evidence="1">
    <location>
        <begin position="33"/>
        <end position="47"/>
    </location>
</feature>